<name>A0ABP8QRZ3_9BACT</name>
<dbReference type="PROSITE" id="PS50933">
    <property type="entry name" value="CHRD"/>
    <property type="match status" value="1"/>
</dbReference>
<dbReference type="InterPro" id="IPR010895">
    <property type="entry name" value="CHRD"/>
</dbReference>
<keyword evidence="3" id="KW-1185">Reference proteome</keyword>
<proteinExistence type="predicted"/>
<evidence type="ECO:0000259" key="1">
    <source>
        <dbReference type="PROSITE" id="PS50933"/>
    </source>
</evidence>
<gene>
    <name evidence="2" type="ORF">GCM10023172_37480</name>
</gene>
<comment type="caution">
    <text evidence="2">The sequence shown here is derived from an EMBL/GenBank/DDBJ whole genome shotgun (WGS) entry which is preliminary data.</text>
</comment>
<organism evidence="2 3">
    <name type="scientific">Hymenobacter ginsengisoli</name>
    <dbReference type="NCBI Taxonomy" id="1051626"/>
    <lineage>
        <taxon>Bacteria</taxon>
        <taxon>Pseudomonadati</taxon>
        <taxon>Bacteroidota</taxon>
        <taxon>Cytophagia</taxon>
        <taxon>Cytophagales</taxon>
        <taxon>Hymenobacteraceae</taxon>
        <taxon>Hymenobacter</taxon>
    </lineage>
</organism>
<evidence type="ECO:0000313" key="3">
    <source>
        <dbReference type="Proteomes" id="UP001501243"/>
    </source>
</evidence>
<dbReference type="PROSITE" id="PS51257">
    <property type="entry name" value="PROKAR_LIPOPROTEIN"/>
    <property type="match status" value="1"/>
</dbReference>
<feature type="domain" description="CHRD" evidence="1">
    <location>
        <begin position="28"/>
        <end position="150"/>
    </location>
</feature>
<reference evidence="3" key="1">
    <citation type="journal article" date="2019" name="Int. J. Syst. Evol. Microbiol.">
        <title>The Global Catalogue of Microorganisms (GCM) 10K type strain sequencing project: providing services to taxonomists for standard genome sequencing and annotation.</title>
        <authorList>
            <consortium name="The Broad Institute Genomics Platform"/>
            <consortium name="The Broad Institute Genome Sequencing Center for Infectious Disease"/>
            <person name="Wu L."/>
            <person name="Ma J."/>
        </authorList>
    </citation>
    <scope>NUCLEOTIDE SEQUENCE [LARGE SCALE GENOMIC DNA]</scope>
    <source>
        <strain evidence="3">JCM 17841</strain>
    </source>
</reference>
<sequence>MKNVFLLMGLAALTLTTACKKDDNNTPAAMQLAGTMSASTEVPAVKVASTGTGSVTGTFDQSTMVLNYTITYSNLTANPSAGHFHFGDAKHSGGVFVVFPALPAATSGTVSGSATLTAMQADSFKLGHVYSNLHTANNPGGEVRANVTLK</sequence>
<dbReference type="Pfam" id="PF07452">
    <property type="entry name" value="CHRD"/>
    <property type="match status" value="1"/>
</dbReference>
<protein>
    <submittedName>
        <fullName evidence="2">CHRD domain-containing protein</fullName>
    </submittedName>
</protein>
<dbReference type="SMART" id="SM00754">
    <property type="entry name" value="CHRD"/>
    <property type="match status" value="1"/>
</dbReference>
<dbReference type="RefSeq" id="WP_208132628.1">
    <property type="nucleotide sequence ID" value="NZ_BAABGQ010000011.1"/>
</dbReference>
<dbReference type="Proteomes" id="UP001501243">
    <property type="component" value="Unassembled WGS sequence"/>
</dbReference>
<accession>A0ABP8QRZ3</accession>
<dbReference type="EMBL" id="BAABGQ010000011">
    <property type="protein sequence ID" value="GAA4507223.1"/>
    <property type="molecule type" value="Genomic_DNA"/>
</dbReference>
<evidence type="ECO:0000313" key="2">
    <source>
        <dbReference type="EMBL" id="GAA4507223.1"/>
    </source>
</evidence>